<dbReference type="CDD" id="cd02644">
    <property type="entry name" value="R3H_jag"/>
    <property type="match status" value="1"/>
</dbReference>
<dbReference type="Proteomes" id="UP000736328">
    <property type="component" value="Unassembled WGS sequence"/>
</dbReference>
<comment type="caution">
    <text evidence="8">The sequence shown here is derived from an EMBL/GenBank/DDBJ whole genome shotgun (WGS) entry which is preliminary data.</text>
</comment>
<sequence>MSLIIEKEGKTVEQAMEKGLLELGVRREDVEVEIASLGSSGFLGIFGAKPAKIRIKLMPRPKVKSMVESILEKMGMPGEVRSFREEGNLLIASIDCPTGDKYLKANRGAAIEAMDYLINKIFRESEYDIRLDIGGFLESQNDDLKTRALELAEKVKQSGKEYEMEPMPPHKRKLVHQTLEKHAEVKTFAVGNGDRRRVIISLKGAPGAPAEGGRPARNDRRPAEQQRGPRRDGPRPDGKPAAPAAARPAAPMAPRPAPRPAPVSSRPATPMAPRPAPRPAAPAERNFQDRSRRPAPKALPPRTEMARPQAPVNQASFAPRSKKRNTR</sequence>
<feature type="compositionally biased region" description="Low complexity" evidence="6">
    <location>
        <begin position="239"/>
        <end position="250"/>
    </location>
</feature>
<dbReference type="SMART" id="SM00393">
    <property type="entry name" value="R3H"/>
    <property type="match status" value="1"/>
</dbReference>
<feature type="compositionally biased region" description="Pro residues" evidence="6">
    <location>
        <begin position="270"/>
        <end position="280"/>
    </location>
</feature>
<dbReference type="InterPro" id="IPR032782">
    <property type="entry name" value="KhpB_N"/>
</dbReference>
<dbReference type="InterPro" id="IPR034079">
    <property type="entry name" value="R3H_KhpB"/>
</dbReference>
<reference evidence="8" key="1">
    <citation type="submission" date="2020-07" db="EMBL/GenBank/DDBJ databases">
        <title>Huge and variable diversity of episymbiotic CPR bacteria and DPANN archaea in groundwater ecosystems.</title>
        <authorList>
            <person name="He C.Y."/>
            <person name="Keren R."/>
            <person name="Whittaker M."/>
            <person name="Farag I.F."/>
            <person name="Doudna J."/>
            <person name="Cate J.H.D."/>
            <person name="Banfield J.F."/>
        </authorList>
    </citation>
    <scope>NUCLEOTIDE SEQUENCE</scope>
    <source>
        <strain evidence="8">NC_groundwater_1520_Pr4_B-0.1um_53_5</strain>
    </source>
</reference>
<dbReference type="AlphaFoldDB" id="A0A933MLD4"/>
<evidence type="ECO:0000313" key="9">
    <source>
        <dbReference type="Proteomes" id="UP000736328"/>
    </source>
</evidence>
<evidence type="ECO:0000256" key="2">
    <source>
        <dbReference type="ARBA" id="ARBA00022884"/>
    </source>
</evidence>
<dbReference type="GO" id="GO:0008360">
    <property type="term" value="P:regulation of cell shape"/>
    <property type="evidence" value="ECO:0007669"/>
    <property type="project" value="UniProtKB-KW"/>
</dbReference>
<protein>
    <submittedName>
        <fullName evidence="8">Jag N-terminal domain-containing protein</fullName>
    </submittedName>
</protein>
<evidence type="ECO:0000259" key="7">
    <source>
        <dbReference type="PROSITE" id="PS51061"/>
    </source>
</evidence>
<evidence type="ECO:0000256" key="4">
    <source>
        <dbReference type="ARBA" id="ARBA00023186"/>
    </source>
</evidence>
<feature type="compositionally biased region" description="Pro residues" evidence="6">
    <location>
        <begin position="251"/>
        <end position="261"/>
    </location>
</feature>
<dbReference type="PROSITE" id="PS51061">
    <property type="entry name" value="R3H"/>
    <property type="match status" value="1"/>
</dbReference>
<dbReference type="NCBIfam" id="NF041568">
    <property type="entry name" value="Jag_EloR"/>
    <property type="match status" value="1"/>
</dbReference>
<gene>
    <name evidence="8" type="ORF">HY768_10720</name>
</gene>
<evidence type="ECO:0000313" key="8">
    <source>
        <dbReference type="EMBL" id="MBI4727670.1"/>
    </source>
</evidence>
<dbReference type="EMBL" id="JACQXR010000146">
    <property type="protein sequence ID" value="MBI4727670.1"/>
    <property type="molecule type" value="Genomic_DNA"/>
</dbReference>
<dbReference type="Pfam" id="PF01424">
    <property type="entry name" value="R3H"/>
    <property type="match status" value="1"/>
</dbReference>
<evidence type="ECO:0000256" key="6">
    <source>
        <dbReference type="SAM" id="MobiDB-lite"/>
    </source>
</evidence>
<keyword evidence="5" id="KW-0961">Cell wall biogenesis/degradation</keyword>
<dbReference type="PANTHER" id="PTHR35800">
    <property type="entry name" value="PROTEIN JAG"/>
    <property type="match status" value="1"/>
</dbReference>
<feature type="domain" description="R3H" evidence="7">
    <location>
        <begin position="138"/>
        <end position="204"/>
    </location>
</feature>
<dbReference type="Pfam" id="PF14804">
    <property type="entry name" value="Jag_N"/>
    <property type="match status" value="1"/>
</dbReference>
<feature type="compositionally biased region" description="Low complexity" evidence="6">
    <location>
        <begin position="204"/>
        <end position="213"/>
    </location>
</feature>
<dbReference type="InterPro" id="IPR001374">
    <property type="entry name" value="R3H_dom"/>
</dbReference>
<dbReference type="InterPro" id="IPR036867">
    <property type="entry name" value="R3H_dom_sf"/>
</dbReference>
<dbReference type="GO" id="GO:0003723">
    <property type="term" value="F:RNA binding"/>
    <property type="evidence" value="ECO:0007669"/>
    <property type="project" value="UniProtKB-KW"/>
</dbReference>
<proteinExistence type="predicted"/>
<dbReference type="Gene3D" id="3.30.300.20">
    <property type="match status" value="1"/>
</dbReference>
<feature type="region of interest" description="Disordered" evidence="6">
    <location>
        <begin position="201"/>
        <end position="327"/>
    </location>
</feature>
<dbReference type="GO" id="GO:0071555">
    <property type="term" value="P:cell wall organization"/>
    <property type="evidence" value="ECO:0007669"/>
    <property type="project" value="UniProtKB-KW"/>
</dbReference>
<dbReference type="PANTHER" id="PTHR35800:SF1">
    <property type="entry name" value="RNA-BINDING PROTEIN KHPB"/>
    <property type="match status" value="1"/>
</dbReference>
<keyword evidence="2" id="KW-0694">RNA-binding</keyword>
<feature type="compositionally biased region" description="Basic and acidic residues" evidence="6">
    <location>
        <begin position="214"/>
        <end position="238"/>
    </location>
</feature>
<organism evidence="8 9">
    <name type="scientific">candidate division TA06 bacterium</name>
    <dbReference type="NCBI Taxonomy" id="2250710"/>
    <lineage>
        <taxon>Bacteria</taxon>
        <taxon>Bacteria division TA06</taxon>
    </lineage>
</organism>
<dbReference type="SUPFAM" id="SSF82708">
    <property type="entry name" value="R3H domain"/>
    <property type="match status" value="1"/>
</dbReference>
<evidence type="ECO:0000256" key="3">
    <source>
        <dbReference type="ARBA" id="ARBA00022960"/>
    </source>
</evidence>
<accession>A0A933MLD4</accession>
<keyword evidence="4" id="KW-0143">Chaperone</keyword>
<keyword evidence="1" id="KW-0963">Cytoplasm</keyword>
<dbReference type="InterPro" id="IPR015946">
    <property type="entry name" value="KH_dom-like_a/b"/>
</dbReference>
<evidence type="ECO:0000256" key="5">
    <source>
        <dbReference type="ARBA" id="ARBA00023316"/>
    </source>
</evidence>
<evidence type="ECO:0000256" key="1">
    <source>
        <dbReference type="ARBA" id="ARBA00022490"/>
    </source>
</evidence>
<dbReference type="Gene3D" id="3.30.30.80">
    <property type="entry name" value="probable RNA-binding protein from clostridium symbiosum atcc 14940"/>
    <property type="match status" value="1"/>
</dbReference>
<dbReference type="SMART" id="SM01245">
    <property type="entry name" value="Jag_N"/>
    <property type="match status" value="1"/>
</dbReference>
<keyword evidence="3" id="KW-0133">Cell shape</keyword>
<name>A0A933MLD4_UNCT6</name>
<dbReference type="Gene3D" id="3.30.1370.50">
    <property type="entry name" value="R3H-like domain"/>
    <property type="match status" value="1"/>
</dbReference>
<dbReference type="InterPro" id="IPR039247">
    <property type="entry name" value="KhpB"/>
</dbReference>
<dbReference type="InterPro" id="IPR038247">
    <property type="entry name" value="Jag_N_dom_sf"/>
</dbReference>